<keyword evidence="3" id="KW-0347">Helicase</keyword>
<organism evidence="6 7">
    <name type="scientific">Dickeya chrysanthemi (strain Ech1591)</name>
    <name type="common">Dickeya zeae (strain Ech1591)</name>
    <dbReference type="NCBI Taxonomy" id="561229"/>
    <lineage>
        <taxon>Bacteria</taxon>
        <taxon>Pseudomonadati</taxon>
        <taxon>Pseudomonadota</taxon>
        <taxon>Gammaproteobacteria</taxon>
        <taxon>Enterobacterales</taxon>
        <taxon>Pectobacteriaceae</taxon>
        <taxon>Dickeya</taxon>
    </lineage>
</organism>
<evidence type="ECO:0000256" key="4">
    <source>
        <dbReference type="ARBA" id="ARBA00022840"/>
    </source>
</evidence>
<gene>
    <name evidence="6" type="ordered locus">Dd1591_4016</name>
</gene>
<evidence type="ECO:0000313" key="6">
    <source>
        <dbReference type="EMBL" id="ACT08814.1"/>
    </source>
</evidence>
<dbReference type="EMBL" id="CP001655">
    <property type="protein sequence ID" value="ACT08814.1"/>
    <property type="molecule type" value="Genomic_DNA"/>
</dbReference>
<reference evidence="6 7" key="1">
    <citation type="submission" date="2009-06" db="EMBL/GenBank/DDBJ databases">
        <title>Complete sequence of Dickeya zeae Ech1591.</title>
        <authorList>
            <consortium name="US DOE Joint Genome Institute"/>
            <person name="Lucas S."/>
            <person name="Copeland A."/>
            <person name="Lapidus A."/>
            <person name="Glavina del Rio T."/>
            <person name="Tice H."/>
            <person name="Bruce D."/>
            <person name="Goodwin L."/>
            <person name="Pitluck S."/>
            <person name="Chertkov O."/>
            <person name="Brettin T."/>
            <person name="Detter J.C."/>
            <person name="Han C."/>
            <person name="Larimer F."/>
            <person name="Land M."/>
            <person name="Hauser L."/>
            <person name="Kyrpides N."/>
            <person name="Ovchinnikova G."/>
            <person name="Balakrishnan V."/>
            <person name="Glasner J."/>
            <person name="Perna N.T."/>
        </authorList>
    </citation>
    <scope>NUCLEOTIDE SEQUENCE [LARGE SCALE GENOMIC DNA]</scope>
    <source>
        <strain evidence="6 7">Ech1591</strain>
    </source>
</reference>
<dbReference type="PANTHER" id="PTHR43788:SF8">
    <property type="entry name" value="DNA-BINDING PROTEIN SMUBP-2"/>
    <property type="match status" value="1"/>
</dbReference>
<keyword evidence="4" id="KW-0067">ATP-binding</keyword>
<keyword evidence="2" id="KW-0378">Hydrolase</keyword>
<evidence type="ECO:0000259" key="5">
    <source>
        <dbReference type="Pfam" id="PF13087"/>
    </source>
</evidence>
<dbReference type="CDD" id="cd18808">
    <property type="entry name" value="SF1_C_Upf1"/>
    <property type="match status" value="1"/>
</dbReference>
<sequence length="1100" mass="123682">MNKSNSPLHVLDCWHKIEFFESTDIQTLHDERDGVIRYYQSELEGDPSCLPWLNYQQIRRASHFHSPTKPYRYVLYLGIFDRSAIFETARLALPDWHEDNDERLDDEGLTCSLKLTLDQNGILDLNSLEFSTVTWALGLLQCQKLETLSLENYEISTQRLQQRLLEIVTVANNLKHEHGLPPALSTFEILEFLKAMGDWSAFAPKHLDKHPALLIQLTELELMGIDYSPTVIEPERWLPISQLAVRLTDSQSDSNVQTNAEPGPHSINAPEEIAILNSFYLRDLERVTADIAANELAQDSPLGRYLSESIPRQPDLLTTAGEGVLREGLRLARLPSGRWPGEDAHTMSLMQQFAINTIAHDLRNTGLYSVNGPPGTGKTTLLRDLVAHNLVSRAEVLSALSEPANAFGTDLTLKHDGDTKIIKTLIPALTGFEMVVVSSNNAAVENISKELPQLKSLGQAYRQTAYLKPVAQKLAAKHHYPKNKRHYVEPLAKQDECWGLIAATLGKAANRQRFGNQVFYKNIEKMVAQDEARNYRTLFPALKQQAANRNPKEDFSNAQIAFRSAREQVDNIQKALCRLEALSDLDAECKTQQQGLESKKLRLAVLNARIALLRSRLPAWWKGQFKRSCRGKAILRGLELRQDLLAKQLTVARIKLAELQDRLAAEQLACKPLLARYPDVSFPGPETDFEAAAVQRQAFGQCQALNQARAQLTVAAMELHQVWLVAAYDDKKIQLHDSIISLMSTIDGKVANRAVAKALWQLLFMVVPLVSSTFASVARQFSALGAGDIGWLFIDEAGQANPQQAVGSLWRARRAVVVGDPLQIEPVFTIPPAFVETIAKQKLGEQWSLWSPGISSVQHLADKSNPYGTQQINQQLWLGSPLRVHRRCDDPMFSIANQIAYNNKMIHGSDHPHDPTPFLWGPSRWFDIRGKIEGKHFVPEQARHVLNMLEAYLQQHKALPDVYIITPFKRIKKELRCYLQETLSSHIQYDDKLTSQLQEWLAHRIGTVHTFQGKEERNVILVLGLSTEHPGAANWASSKPNLLNVAVTRAQKRIYIVGCTETWANRPFFSDAHTALATALPKREGSKVALLPQPEEINSL</sequence>
<dbReference type="GeneID" id="45082041"/>
<dbReference type="RefSeq" id="WP_015848308.1">
    <property type="nucleotide sequence ID" value="NC_012912.1"/>
</dbReference>
<dbReference type="eggNOG" id="COG1131">
    <property type="taxonomic scope" value="Bacteria"/>
</dbReference>
<dbReference type="HOGENOM" id="CLU_004155_0_1_6"/>
<dbReference type="InterPro" id="IPR041679">
    <property type="entry name" value="DNA2/NAM7-like_C"/>
</dbReference>
<dbReference type="InterPro" id="IPR050534">
    <property type="entry name" value="Coronavir_polyprotein_1ab"/>
</dbReference>
<dbReference type="GO" id="GO:0005524">
    <property type="term" value="F:ATP binding"/>
    <property type="evidence" value="ECO:0007669"/>
    <property type="project" value="UniProtKB-KW"/>
</dbReference>
<evidence type="ECO:0000256" key="2">
    <source>
        <dbReference type="ARBA" id="ARBA00022801"/>
    </source>
</evidence>
<dbReference type="KEGG" id="dze:Dd1591_4016"/>
<dbReference type="PANTHER" id="PTHR43788">
    <property type="entry name" value="DNA2/NAM7 HELICASE FAMILY MEMBER"/>
    <property type="match status" value="1"/>
</dbReference>
<dbReference type="STRING" id="561229.Dd1591_4016"/>
<dbReference type="eggNOG" id="COG1112">
    <property type="taxonomic scope" value="Bacteria"/>
</dbReference>
<name>C6CP72_DICC1</name>
<accession>C6CP72</accession>
<dbReference type="Gene3D" id="3.40.50.300">
    <property type="entry name" value="P-loop containing nucleotide triphosphate hydrolases"/>
    <property type="match status" value="3"/>
</dbReference>
<evidence type="ECO:0000313" key="7">
    <source>
        <dbReference type="Proteomes" id="UP000002735"/>
    </source>
</evidence>
<feature type="domain" description="DNA2/NAM7 helicase-like C-terminal" evidence="5">
    <location>
        <begin position="882"/>
        <end position="1060"/>
    </location>
</feature>
<evidence type="ECO:0000256" key="3">
    <source>
        <dbReference type="ARBA" id="ARBA00022806"/>
    </source>
</evidence>
<dbReference type="GO" id="GO:0043139">
    <property type="term" value="F:5'-3' DNA helicase activity"/>
    <property type="evidence" value="ECO:0007669"/>
    <property type="project" value="TreeGrafter"/>
</dbReference>
<dbReference type="SUPFAM" id="SSF52540">
    <property type="entry name" value="P-loop containing nucleoside triphosphate hydrolases"/>
    <property type="match status" value="1"/>
</dbReference>
<proteinExistence type="predicted"/>
<dbReference type="Pfam" id="PF13087">
    <property type="entry name" value="AAA_12"/>
    <property type="match status" value="1"/>
</dbReference>
<protein>
    <recommendedName>
        <fullName evidence="5">DNA2/NAM7 helicase-like C-terminal domain-containing protein</fullName>
    </recommendedName>
</protein>
<evidence type="ECO:0000256" key="1">
    <source>
        <dbReference type="ARBA" id="ARBA00022741"/>
    </source>
</evidence>
<dbReference type="InterPro" id="IPR047187">
    <property type="entry name" value="SF1_C_Upf1"/>
</dbReference>
<keyword evidence="1" id="KW-0547">Nucleotide-binding</keyword>
<dbReference type="OrthoDB" id="9757917at2"/>
<dbReference type="InterPro" id="IPR027417">
    <property type="entry name" value="P-loop_NTPase"/>
</dbReference>
<dbReference type="GO" id="GO:0016787">
    <property type="term" value="F:hydrolase activity"/>
    <property type="evidence" value="ECO:0007669"/>
    <property type="project" value="UniProtKB-KW"/>
</dbReference>
<dbReference type="AlphaFoldDB" id="C6CP72"/>
<dbReference type="Proteomes" id="UP000002735">
    <property type="component" value="Chromosome"/>
</dbReference>